<dbReference type="InterPro" id="IPR035965">
    <property type="entry name" value="PAS-like_dom_sf"/>
</dbReference>
<evidence type="ECO:0000256" key="6">
    <source>
        <dbReference type="SAM" id="MobiDB-lite"/>
    </source>
</evidence>
<dbReference type="PANTHER" id="PTHR43304:SF1">
    <property type="entry name" value="PAC DOMAIN-CONTAINING PROTEIN"/>
    <property type="match status" value="1"/>
</dbReference>
<keyword evidence="5" id="KW-0418">Kinase</keyword>
<evidence type="ECO:0000256" key="2">
    <source>
        <dbReference type="ARBA" id="ARBA00012438"/>
    </source>
</evidence>
<dbReference type="InterPro" id="IPR011006">
    <property type="entry name" value="CheY-like_superfamily"/>
</dbReference>
<keyword evidence="9" id="KW-1185">Reference proteome</keyword>
<evidence type="ECO:0000259" key="7">
    <source>
        <dbReference type="PROSITE" id="PS50921"/>
    </source>
</evidence>
<dbReference type="Pfam" id="PF03861">
    <property type="entry name" value="ANTAR"/>
    <property type="match status" value="1"/>
</dbReference>
<protein>
    <recommendedName>
        <fullName evidence="2">histidine kinase</fullName>
        <ecNumber evidence="2">2.7.13.3</ecNumber>
    </recommendedName>
</protein>
<dbReference type="PROSITE" id="PS50921">
    <property type="entry name" value="ANTAR"/>
    <property type="match status" value="1"/>
</dbReference>
<evidence type="ECO:0000256" key="4">
    <source>
        <dbReference type="ARBA" id="ARBA00022679"/>
    </source>
</evidence>
<accession>A0ABV7WCL5</accession>
<name>A0ABV7WCL5_9MICO</name>
<dbReference type="InterPro" id="IPR013655">
    <property type="entry name" value="PAS_fold_3"/>
</dbReference>
<organism evidence="8 9">
    <name type="scientific">Aquipuribacter hungaricus</name>
    <dbReference type="NCBI Taxonomy" id="545624"/>
    <lineage>
        <taxon>Bacteria</taxon>
        <taxon>Bacillati</taxon>
        <taxon>Actinomycetota</taxon>
        <taxon>Actinomycetes</taxon>
        <taxon>Micrococcales</taxon>
        <taxon>Intrasporangiaceae</taxon>
        <taxon>Aquipuribacter</taxon>
    </lineage>
</organism>
<evidence type="ECO:0000256" key="3">
    <source>
        <dbReference type="ARBA" id="ARBA00022553"/>
    </source>
</evidence>
<dbReference type="InterPro" id="IPR052162">
    <property type="entry name" value="Sensor_kinase/Photoreceptor"/>
</dbReference>
<dbReference type="SMART" id="SM01012">
    <property type="entry name" value="ANTAR"/>
    <property type="match status" value="1"/>
</dbReference>
<evidence type="ECO:0000313" key="8">
    <source>
        <dbReference type="EMBL" id="MFC3687220.1"/>
    </source>
</evidence>
<dbReference type="EMBL" id="JBHRWW010000001">
    <property type="protein sequence ID" value="MFC3687220.1"/>
    <property type="molecule type" value="Genomic_DNA"/>
</dbReference>
<dbReference type="InterPro" id="IPR036388">
    <property type="entry name" value="WH-like_DNA-bd_sf"/>
</dbReference>
<dbReference type="Gene3D" id="2.10.70.100">
    <property type="match status" value="1"/>
</dbReference>
<dbReference type="Pfam" id="PF08447">
    <property type="entry name" value="PAS_3"/>
    <property type="match status" value="1"/>
</dbReference>
<dbReference type="PANTHER" id="PTHR43304">
    <property type="entry name" value="PHYTOCHROME-LIKE PROTEIN CPH1"/>
    <property type="match status" value="1"/>
</dbReference>
<feature type="region of interest" description="Disordered" evidence="6">
    <location>
        <begin position="213"/>
        <end position="243"/>
    </location>
</feature>
<reference evidence="9" key="1">
    <citation type="journal article" date="2019" name="Int. J. Syst. Evol. Microbiol.">
        <title>The Global Catalogue of Microorganisms (GCM) 10K type strain sequencing project: providing services to taxonomists for standard genome sequencing and annotation.</title>
        <authorList>
            <consortium name="The Broad Institute Genomics Platform"/>
            <consortium name="The Broad Institute Genome Sequencing Center for Infectious Disease"/>
            <person name="Wu L."/>
            <person name="Ma J."/>
        </authorList>
    </citation>
    <scope>NUCLEOTIDE SEQUENCE [LARGE SCALE GENOMIC DNA]</scope>
    <source>
        <strain evidence="9">NCAIM B.02333</strain>
    </source>
</reference>
<evidence type="ECO:0000256" key="5">
    <source>
        <dbReference type="ARBA" id="ARBA00022777"/>
    </source>
</evidence>
<feature type="compositionally biased region" description="Basic and acidic residues" evidence="6">
    <location>
        <begin position="224"/>
        <end position="236"/>
    </location>
</feature>
<feature type="domain" description="ANTAR" evidence="7">
    <location>
        <begin position="125"/>
        <end position="186"/>
    </location>
</feature>
<comment type="caution">
    <text evidence="8">The sequence shown here is derived from an EMBL/GenBank/DDBJ whole genome shotgun (WGS) entry which is preliminary data.</text>
</comment>
<dbReference type="SUPFAM" id="SSF52172">
    <property type="entry name" value="CheY-like"/>
    <property type="match status" value="1"/>
</dbReference>
<evidence type="ECO:0000313" key="9">
    <source>
        <dbReference type="Proteomes" id="UP001595685"/>
    </source>
</evidence>
<evidence type="ECO:0000256" key="1">
    <source>
        <dbReference type="ARBA" id="ARBA00000085"/>
    </source>
</evidence>
<keyword evidence="3" id="KW-0597">Phosphoprotein</keyword>
<dbReference type="Gene3D" id="3.30.450.20">
    <property type="entry name" value="PAS domain"/>
    <property type="match status" value="1"/>
</dbReference>
<dbReference type="RefSeq" id="WP_340290561.1">
    <property type="nucleotide sequence ID" value="NZ_JBBEOI010000020.1"/>
</dbReference>
<comment type="catalytic activity">
    <reaction evidence="1">
        <text>ATP + protein L-histidine = ADP + protein N-phospho-L-histidine.</text>
        <dbReference type="EC" id="2.7.13.3"/>
    </reaction>
</comment>
<gene>
    <name evidence="8" type="ORF">ACFOLH_02560</name>
</gene>
<keyword evidence="4" id="KW-0808">Transferase</keyword>
<proteinExistence type="predicted"/>
<dbReference type="Proteomes" id="UP001595685">
    <property type="component" value="Unassembled WGS sequence"/>
</dbReference>
<dbReference type="Gene3D" id="1.10.10.10">
    <property type="entry name" value="Winged helix-like DNA-binding domain superfamily/Winged helix DNA-binding domain"/>
    <property type="match status" value="1"/>
</dbReference>
<dbReference type="SUPFAM" id="SSF55785">
    <property type="entry name" value="PYP-like sensor domain (PAS domain)"/>
    <property type="match status" value="1"/>
</dbReference>
<dbReference type="InterPro" id="IPR005561">
    <property type="entry name" value="ANTAR"/>
</dbReference>
<dbReference type="EC" id="2.7.13.3" evidence="2"/>
<sequence length="243" mass="26439">MTDDDVVQRFGGAISRTGWFSHDLRTGAWSWSDVMYRIHGYESGEVELSSDLMLQHKHPEDRGIVVAARERAYTSTEPVSCSHRIVTRDGELRSVVTVARTEPAADGGPGRLLGFMTDLTESRVSDSMVVAAEAVESATGSRAVIEQAKGALMLTYGIDEGAAFNVLRRHSQHRNVRLVEVAAALVAAFADPGWVVERAPEPDALLDRYLVADAPGGRGRRPGRAHDEDRVVDPSRQEASGMS</sequence>